<reference evidence="1" key="1">
    <citation type="submission" date="2023-10" db="EMBL/GenBank/DDBJ databases">
        <authorList>
            <person name="Domelevo Entfellner J.-B."/>
        </authorList>
    </citation>
    <scope>NUCLEOTIDE SEQUENCE</scope>
</reference>
<name>A0AA87B8I7_9FABA</name>
<keyword evidence="2" id="KW-1185">Reference proteome</keyword>
<gene>
    <name evidence="1" type="ORF">AYBTSS11_LOCUS30936</name>
</gene>
<evidence type="ECO:0008006" key="3">
    <source>
        <dbReference type="Google" id="ProtNLM"/>
    </source>
</evidence>
<dbReference type="AlphaFoldDB" id="A0AA87B8I7"/>
<dbReference type="PANTHER" id="PTHR47262:SF1">
    <property type="entry name" value="OS02G0132600 PROTEIN"/>
    <property type="match status" value="1"/>
</dbReference>
<dbReference type="Proteomes" id="UP001189624">
    <property type="component" value="Chromosome 11"/>
</dbReference>
<dbReference type="Gramene" id="rna-AYBTSS11_LOCUS30936">
    <property type="protein sequence ID" value="CAJ1978736.1"/>
    <property type="gene ID" value="gene-AYBTSS11_LOCUS30936"/>
</dbReference>
<evidence type="ECO:0000313" key="2">
    <source>
        <dbReference type="Proteomes" id="UP001189624"/>
    </source>
</evidence>
<accession>A0AA87B8I7</accession>
<organism evidence="1 2">
    <name type="scientific">Sphenostylis stenocarpa</name>
    <dbReference type="NCBI Taxonomy" id="92480"/>
    <lineage>
        <taxon>Eukaryota</taxon>
        <taxon>Viridiplantae</taxon>
        <taxon>Streptophyta</taxon>
        <taxon>Embryophyta</taxon>
        <taxon>Tracheophyta</taxon>
        <taxon>Spermatophyta</taxon>
        <taxon>Magnoliopsida</taxon>
        <taxon>eudicotyledons</taxon>
        <taxon>Gunneridae</taxon>
        <taxon>Pentapetalae</taxon>
        <taxon>rosids</taxon>
        <taxon>fabids</taxon>
        <taxon>Fabales</taxon>
        <taxon>Fabaceae</taxon>
        <taxon>Papilionoideae</taxon>
        <taxon>50 kb inversion clade</taxon>
        <taxon>NPAAA clade</taxon>
        <taxon>indigoferoid/millettioid clade</taxon>
        <taxon>Phaseoleae</taxon>
        <taxon>Sphenostylis</taxon>
    </lineage>
</organism>
<dbReference type="EMBL" id="OY731408">
    <property type="protein sequence ID" value="CAJ1978736.1"/>
    <property type="molecule type" value="Genomic_DNA"/>
</dbReference>
<protein>
    <recommendedName>
        <fullName evidence="3">Pentatricopeptide repeat-containing protein</fullName>
    </recommendedName>
</protein>
<evidence type="ECO:0000313" key="1">
    <source>
        <dbReference type="EMBL" id="CAJ1978736.1"/>
    </source>
</evidence>
<proteinExistence type="predicted"/>
<dbReference type="PANTHER" id="PTHR47262">
    <property type="entry name" value="OS02G0132600 PROTEIN"/>
    <property type="match status" value="1"/>
</dbReference>
<sequence length="288" mass="33101">MRAPTARNLCTLSDLFRTHKPNTKVVSFIKPSPGSQGDFSSELHHSSELDLARDYSRRTLGDSADKNVDTTELSALLCCKQDKTAGSEEVDHEEKRKRALDIPWVADLSYGNLIIKRKEVARERKHKWIFKYTSNHRFDRLIELCGAKLGTGKTVNVFAHLGRETGVKEFRALIKICIEKARATDNEYIAVSEMSKAFHLFKEMMDRGYPLGEQTYDPLLRYIIDMGLVQEFQLFSDFIKAENPGSVSRLGYYEMLLWLRVDNEEMIRDICEYITVEDGEDTSALRGW</sequence>